<keyword evidence="2" id="KW-1185">Reference proteome</keyword>
<evidence type="ECO:0000313" key="2">
    <source>
        <dbReference type="Proteomes" id="UP000814140"/>
    </source>
</evidence>
<dbReference type="Proteomes" id="UP000814140">
    <property type="component" value="Unassembled WGS sequence"/>
</dbReference>
<name>A0ACB8SGG7_9AGAM</name>
<reference evidence="1" key="1">
    <citation type="submission" date="2021-03" db="EMBL/GenBank/DDBJ databases">
        <authorList>
            <consortium name="DOE Joint Genome Institute"/>
            <person name="Ahrendt S."/>
            <person name="Looney B.P."/>
            <person name="Miyauchi S."/>
            <person name="Morin E."/>
            <person name="Drula E."/>
            <person name="Courty P.E."/>
            <person name="Chicoki N."/>
            <person name="Fauchery L."/>
            <person name="Kohler A."/>
            <person name="Kuo A."/>
            <person name="Labutti K."/>
            <person name="Pangilinan J."/>
            <person name="Lipzen A."/>
            <person name="Riley R."/>
            <person name="Andreopoulos W."/>
            <person name="He G."/>
            <person name="Johnson J."/>
            <person name="Barry K.W."/>
            <person name="Grigoriev I.V."/>
            <person name="Nagy L."/>
            <person name="Hibbett D."/>
            <person name="Henrissat B."/>
            <person name="Matheny P.B."/>
            <person name="Labbe J."/>
            <person name="Martin F."/>
        </authorList>
    </citation>
    <scope>NUCLEOTIDE SEQUENCE</scope>
    <source>
        <strain evidence="1">HHB10654</strain>
    </source>
</reference>
<comment type="caution">
    <text evidence="1">The sequence shown here is derived from an EMBL/GenBank/DDBJ whole genome shotgun (WGS) entry which is preliminary data.</text>
</comment>
<evidence type="ECO:0000313" key="1">
    <source>
        <dbReference type="EMBL" id="KAI0055353.1"/>
    </source>
</evidence>
<gene>
    <name evidence="1" type="ORF">BV25DRAFT_176658</name>
</gene>
<organism evidence="1 2">
    <name type="scientific">Artomyces pyxidatus</name>
    <dbReference type="NCBI Taxonomy" id="48021"/>
    <lineage>
        <taxon>Eukaryota</taxon>
        <taxon>Fungi</taxon>
        <taxon>Dikarya</taxon>
        <taxon>Basidiomycota</taxon>
        <taxon>Agaricomycotina</taxon>
        <taxon>Agaricomycetes</taxon>
        <taxon>Russulales</taxon>
        <taxon>Auriscalpiaceae</taxon>
        <taxon>Artomyces</taxon>
    </lineage>
</organism>
<accession>A0ACB8SGG7</accession>
<reference evidence="1" key="2">
    <citation type="journal article" date="2022" name="New Phytol.">
        <title>Evolutionary transition to the ectomycorrhizal habit in the genomes of a hyperdiverse lineage of mushroom-forming fungi.</title>
        <authorList>
            <person name="Looney B."/>
            <person name="Miyauchi S."/>
            <person name="Morin E."/>
            <person name="Drula E."/>
            <person name="Courty P.E."/>
            <person name="Kohler A."/>
            <person name="Kuo A."/>
            <person name="LaButti K."/>
            <person name="Pangilinan J."/>
            <person name="Lipzen A."/>
            <person name="Riley R."/>
            <person name="Andreopoulos W."/>
            <person name="He G."/>
            <person name="Johnson J."/>
            <person name="Nolan M."/>
            <person name="Tritt A."/>
            <person name="Barry K.W."/>
            <person name="Grigoriev I.V."/>
            <person name="Nagy L.G."/>
            <person name="Hibbett D."/>
            <person name="Henrissat B."/>
            <person name="Matheny P.B."/>
            <person name="Labbe J."/>
            <person name="Martin F.M."/>
        </authorList>
    </citation>
    <scope>NUCLEOTIDE SEQUENCE</scope>
    <source>
        <strain evidence="1">HHB10654</strain>
    </source>
</reference>
<sequence>MLLTGTHQLTNSRLSSVQVSAVRSLSLIGQLSGSTYLFLMNSVMPKHIVQAHTGGGFAKLQAICMFPKSVEAQGMDDRPPQKKTSLAPSLSERRGEGRRKDMQLCISNKARGCLVHRTEPNKACRDAPPSCDTRESPSQEASEKPIYYSLADFLELPTRHHD</sequence>
<dbReference type="EMBL" id="MU277295">
    <property type="protein sequence ID" value="KAI0055353.1"/>
    <property type="molecule type" value="Genomic_DNA"/>
</dbReference>
<proteinExistence type="predicted"/>
<protein>
    <submittedName>
        <fullName evidence="1">Uncharacterized protein</fullName>
    </submittedName>
</protein>